<feature type="region of interest" description="Disordered" evidence="12">
    <location>
        <begin position="2043"/>
        <end position="2083"/>
    </location>
</feature>
<organism evidence="16">
    <name type="scientific">Talaromyces marneffei PM1</name>
    <dbReference type="NCBI Taxonomy" id="1077442"/>
    <lineage>
        <taxon>Eukaryota</taxon>
        <taxon>Fungi</taxon>
        <taxon>Dikarya</taxon>
        <taxon>Ascomycota</taxon>
        <taxon>Pezizomycotina</taxon>
        <taxon>Eurotiomycetes</taxon>
        <taxon>Eurotiomycetidae</taxon>
        <taxon>Eurotiales</taxon>
        <taxon>Trichocomaceae</taxon>
        <taxon>Talaromyces</taxon>
        <taxon>Talaromyces sect. Talaromyces</taxon>
    </lineage>
</organism>
<feature type="domain" description="Sfi1 spindle body" evidence="15">
    <location>
        <begin position="1372"/>
        <end position="1940"/>
    </location>
</feature>
<dbReference type="Pfam" id="PF08457">
    <property type="entry name" value="Sfi1"/>
    <property type="match status" value="1"/>
</dbReference>
<dbReference type="Gene3D" id="1.10.730.10">
    <property type="entry name" value="Isoleucyl-tRNA Synthetase, Domain 1"/>
    <property type="match status" value="1"/>
</dbReference>
<evidence type="ECO:0000256" key="3">
    <source>
        <dbReference type="ARBA" id="ARBA00013165"/>
    </source>
</evidence>
<feature type="region of interest" description="Disordered" evidence="12">
    <location>
        <begin position="1235"/>
        <end position="1290"/>
    </location>
</feature>
<dbReference type="GO" id="GO:0002161">
    <property type="term" value="F:aminoacyl-tRNA deacylase activity"/>
    <property type="evidence" value="ECO:0007669"/>
    <property type="project" value="InterPro"/>
</dbReference>
<evidence type="ECO:0000256" key="12">
    <source>
        <dbReference type="SAM" id="MobiDB-lite"/>
    </source>
</evidence>
<evidence type="ECO:0000256" key="11">
    <source>
        <dbReference type="ARBA" id="ARBA00048359"/>
    </source>
</evidence>
<feature type="domain" description="Aminoacyl-tRNA synthetase class Ia" evidence="13">
    <location>
        <begin position="35"/>
        <end position="590"/>
    </location>
</feature>
<sequence length="2083" mass="241372">MSIDFPAEEEAVLKRWREIDAFRRQVELSRGRKPYNTHGVPIEHEIDKKLGMSGSEAVEKLGIAQYNAECRAIVMRYAGEWRQTIERLGRWIDFDNPYRTLDATFMESVWWIFKQLADKDMVYRGYRVMPYSTALNTPLSNFEASQNYKDVTDPAVVVAFPLVEDPNVCLLAWTTTPWTLPSNTGLCVNPEFDYIKILDEASGKHYILMESLLRTLYKDPKKAKFKIVDKFKGSVMKGWKYEPLFDYFADEFTETGFRVCNDGYVTSDAGTGIVHQAPAFGEDDYRVAVEHGVITDKRLPPNPVDPTGNFTSEVRDFVGQHVKAADRAIIKHLKGIGRLIVDGQITHSYPFCWRSDTPLIYRAVPAWFVKVGPVIPTMLKGIEDSHWVPSFVKEKRFANWISNARDWNIARNRYWGTPIPLWVSDDFKEVVAIGSVAELKELSGYEGELTDLHRDKIDHITIPSKQGKGVLRRVPEVFDCWFESGSMPYAAVHYPFERQEEFQNAFPAQFIAEGLDQTRGWFYTLSVLGCHLFGKLPYQNVIVNGIVLAEDGKKMSKRLKNYPDPTLIMDRYGSDALRLYLINSPVVRAEPLRFKEAGVKEIISKVLLPLWNSYKFFEGQVALLKKIENIDYVFDPEAEVTNTNVMDRWILASCQSLLKFVNQEMSAYRLYTVVPRLLELIDNTTNWYIRFNRRRLKGENGVEDTQHALNTLFEVLYTLVRGLAPFIPFITDTIYLRLLPHIPQSLRGEDDRSVHFQPYPQVREELFDEVIERRVARMQRVIELGRVSRERRTLALRTPLKTLVVIHQDQQYLDDVKSLESYIVEELNVRDLILSSDEEKYNVQYSVSADWPTLGKKLKKDAQKVKKSLPSLTSEDVKRFVAEKRIVVDGIELAEEDLVVKRGIKEDETSQNMETNSDSDVLTILDVNVYPELADEGIGREIISRVQRLRKKAGLQTTDDVKMEYKVLSDPEDIGLAKSATTHFPYAAAFEQNQLDNAPTPWLWPLCHFWIFSIAAAMTLIGSRVNAVFRKSAITCDSSNVSNSRATRAEQNPDVDRLPYRALFAAYDEVLTEHGGPDADPDQVCMHFLFKMGTGGLTNQSLFDKFENILQRMGIILSFDDTASEEIGRYALPSIQEVEDEGQFTDRIAEDTTQRSQRKRRASFNSMYDVNEDATQRYGNRPSSRSSMSRLDPGKPDFVETDDEPRNKQTQQDPATLLDKNQLLAQFLEMGRRLMGGLDPTRGEQQLPHNNQPIQTATNGHLSSSPQSSRSGSEIMRQTDGNQFPQDDRSFYPEDMVEFNDMNLKPSLSDMLQDASSFLMYRRRVTARNIISYWLDQAVRLQQRNREMEAVALNQDRATLLRQALDLWRAELEKKRQNSRTKRFFRHLEKRAAKARDLYLMTKAFSHWAQLASDELSKTSAAREYILSIKYFNAWREITAVNGIKTQRFAIQKPLDGWRRKMQQIKELNDHAIVTHEYNMKRKFLLLLRSNFYYEHRAPEWSDFRLMKGSFLSWIRALRTQREREADIDQSKRQELLHAALKTLSYRLRSVNAAEVDAKTSHKNKLLGEQIEVWSAQTRLHPAAIQTATKIDTRVLKTTLTKWRLRNESMQQAKEADRLRVLYNTWTTWNDHLRCYALKERIDERLKKEAIYRWVLAERYRLAQRIRDQRIQREAFAQFIFTVRDTSKELLQREVQYSHCYNEDLARSALECWRNKLAIQRQREYAAMEFYVPRIEQEAITIWNGRHQHLQNLDKWSRDARFYFVTTRFVKLWHNAALDASKKRRQEAYVKIRRKVKMNIAASALRVWHDKSRHMTNLHNQANELSQTKLLIYSTKLIGRWRDKTAKVIQDTQDAEVYYHRQLAYHQLTRWVDEYETCRGMEEQADGMNLIRVSGVASAQLRKLSLRIFQIRSAAEMGESMHDRILRKHYRNMLRHWTTKLRAQRGEQEAIVSTGIDIVTHEPNTPGTAMIPESADDTLNMSELGSLPDFRLASTTPIATPGYLASPSRRAARARMLAQMSTTPATPLFTPFATRLRAALDGDKYGSENKTRSRRGSMATMVRFAIEEPESPTEGRKSSTRRD</sequence>
<dbReference type="InterPro" id="IPR002300">
    <property type="entry name" value="aa-tRNA-synth_Ia"/>
</dbReference>
<dbReference type="InterPro" id="IPR009080">
    <property type="entry name" value="tRNAsynth_Ia_anticodon-bd"/>
</dbReference>
<dbReference type="NCBIfam" id="TIGR00392">
    <property type="entry name" value="ileS"/>
    <property type="match status" value="1"/>
</dbReference>
<evidence type="ECO:0000259" key="14">
    <source>
        <dbReference type="Pfam" id="PF08264"/>
    </source>
</evidence>
<keyword evidence="6" id="KW-0547">Nucleotide-binding</keyword>
<keyword evidence="9" id="KW-0030">Aminoacyl-tRNA synthetase</keyword>
<dbReference type="InterPro" id="IPR033709">
    <property type="entry name" value="Anticodon_Ile_ABEc"/>
</dbReference>
<dbReference type="InterPro" id="IPR009008">
    <property type="entry name" value="Val/Leu/Ile-tRNA-synth_edit"/>
</dbReference>
<keyword evidence="4" id="KW-0963">Cytoplasm</keyword>
<feature type="compositionally biased region" description="Polar residues" evidence="12">
    <location>
        <begin position="1177"/>
        <end position="1189"/>
    </location>
</feature>
<dbReference type="FunFam" id="1.10.730.10:FF:000004">
    <property type="entry name" value="Isoleucyl-tRNA synthetase, cytoplasmic"/>
    <property type="match status" value="1"/>
</dbReference>
<proteinExistence type="inferred from homology"/>
<protein>
    <recommendedName>
        <fullName evidence="3">isoleucine--tRNA ligase</fullName>
        <ecNumber evidence="3">6.1.1.5</ecNumber>
    </recommendedName>
    <alternativeName>
        <fullName evidence="10">Isoleucyl-tRNA synthetase</fullName>
    </alternativeName>
</protein>
<reference key="1">
    <citation type="journal article" date="2014" name="PLoS Genet.">
        <title>Signature Gene Expression Reveals Novel Clues to the Molecular Mechanisms of Dimorphic Transition in Penicillium marneffei.</title>
        <authorList>
            <person name="Yang E."/>
            <person name="Wang G."/>
            <person name="Cai J."/>
            <person name="Woo P.C."/>
            <person name="Lau S.K."/>
            <person name="Yuen K.-Y."/>
            <person name="Chow W.-N."/>
            <person name="Lin X."/>
        </authorList>
    </citation>
    <scope>NUCLEOTIDE SEQUENCE [LARGE SCALE GENOMIC DNA]</scope>
    <source>
        <strain>PM1</strain>
    </source>
</reference>
<dbReference type="Gene3D" id="3.40.50.620">
    <property type="entry name" value="HUPs"/>
    <property type="match status" value="2"/>
</dbReference>
<evidence type="ECO:0000256" key="7">
    <source>
        <dbReference type="ARBA" id="ARBA00022840"/>
    </source>
</evidence>
<comment type="catalytic activity">
    <reaction evidence="11">
        <text>tRNA(Ile) + L-isoleucine + ATP = L-isoleucyl-tRNA(Ile) + AMP + diphosphate</text>
        <dbReference type="Rhea" id="RHEA:11060"/>
        <dbReference type="Rhea" id="RHEA-COMP:9666"/>
        <dbReference type="Rhea" id="RHEA-COMP:9695"/>
        <dbReference type="ChEBI" id="CHEBI:30616"/>
        <dbReference type="ChEBI" id="CHEBI:33019"/>
        <dbReference type="ChEBI" id="CHEBI:58045"/>
        <dbReference type="ChEBI" id="CHEBI:78442"/>
        <dbReference type="ChEBI" id="CHEBI:78528"/>
        <dbReference type="ChEBI" id="CHEBI:456215"/>
        <dbReference type="EC" id="6.1.1.5"/>
    </reaction>
</comment>
<dbReference type="InterPro" id="IPR014729">
    <property type="entry name" value="Rossmann-like_a/b/a_fold"/>
</dbReference>
<dbReference type="PANTHER" id="PTHR42780:SF1">
    <property type="entry name" value="ISOLEUCINE--TRNA LIGASE, CYTOPLASMIC"/>
    <property type="match status" value="1"/>
</dbReference>
<evidence type="ECO:0000313" key="16">
    <source>
        <dbReference type="EMBL" id="KFX44063.1"/>
    </source>
</evidence>
<dbReference type="CDD" id="cd00818">
    <property type="entry name" value="IleRS_core"/>
    <property type="match status" value="1"/>
</dbReference>
<feature type="compositionally biased region" description="Low complexity" evidence="12">
    <location>
        <begin position="1263"/>
        <end position="1273"/>
    </location>
</feature>
<evidence type="ECO:0000259" key="15">
    <source>
        <dbReference type="Pfam" id="PF08457"/>
    </source>
</evidence>
<dbReference type="InterPro" id="IPR013155">
    <property type="entry name" value="M/V/L/I-tRNA-synth_anticd-bd"/>
</dbReference>
<dbReference type="Pfam" id="PF08264">
    <property type="entry name" value="Anticodon_1"/>
    <property type="match status" value="1"/>
</dbReference>
<evidence type="ECO:0000256" key="10">
    <source>
        <dbReference type="ARBA" id="ARBA00032665"/>
    </source>
</evidence>
<dbReference type="EMBL" id="JPOX01000031">
    <property type="protein sequence ID" value="KFX44063.1"/>
    <property type="molecule type" value="Genomic_DNA"/>
</dbReference>
<gene>
    <name evidence="16" type="ORF">GQ26_0311110</name>
</gene>
<evidence type="ECO:0000256" key="9">
    <source>
        <dbReference type="ARBA" id="ARBA00023146"/>
    </source>
</evidence>
<dbReference type="FunFam" id="3.90.740.10:FF:000044">
    <property type="entry name" value="Isoleucine--tRNA ligase"/>
    <property type="match status" value="1"/>
</dbReference>
<keyword evidence="5 16" id="KW-0436">Ligase</keyword>
<keyword evidence="7" id="KW-0067">ATP-binding</keyword>
<dbReference type="SUPFAM" id="SSF47323">
    <property type="entry name" value="Anticodon-binding domain of a subclass of class I aminoacyl-tRNA synthetases"/>
    <property type="match status" value="1"/>
</dbReference>
<evidence type="ECO:0000256" key="8">
    <source>
        <dbReference type="ARBA" id="ARBA00022917"/>
    </source>
</evidence>
<evidence type="ECO:0000256" key="6">
    <source>
        <dbReference type="ARBA" id="ARBA00022741"/>
    </source>
</evidence>
<dbReference type="Gene3D" id="3.90.740.10">
    <property type="entry name" value="Valyl/Leucyl/Isoleucyl-tRNA synthetase, editing domain"/>
    <property type="match status" value="1"/>
</dbReference>
<dbReference type="PANTHER" id="PTHR42780">
    <property type="entry name" value="SOLEUCYL-TRNA SYNTHETASE"/>
    <property type="match status" value="1"/>
</dbReference>
<comment type="caution">
    <text evidence="16">The sequence shown here is derived from an EMBL/GenBank/DDBJ whole genome shotgun (WGS) entry which is preliminary data.</text>
</comment>
<keyword evidence="8" id="KW-0648">Protein biosynthesis</keyword>
<dbReference type="GO" id="GO:0005524">
    <property type="term" value="F:ATP binding"/>
    <property type="evidence" value="ECO:0007669"/>
    <property type="project" value="UniProtKB-KW"/>
</dbReference>
<evidence type="ECO:0000256" key="5">
    <source>
        <dbReference type="ARBA" id="ARBA00022598"/>
    </source>
</evidence>
<dbReference type="Pfam" id="PF19302">
    <property type="entry name" value="DUF5915"/>
    <property type="match status" value="1"/>
</dbReference>
<dbReference type="SUPFAM" id="SSF52374">
    <property type="entry name" value="Nucleotidylyl transferase"/>
    <property type="match status" value="1"/>
</dbReference>
<dbReference type="eggNOG" id="KOG4775">
    <property type="taxonomic scope" value="Eukaryota"/>
</dbReference>
<dbReference type="InterPro" id="IPR002301">
    <property type="entry name" value="Ile-tRNA-ligase"/>
</dbReference>
<dbReference type="InterPro" id="IPR013665">
    <property type="entry name" value="Sfi1_dom"/>
</dbReference>
<feature type="compositionally biased region" description="Polar residues" evidence="12">
    <location>
        <begin position="1243"/>
        <end position="1262"/>
    </location>
</feature>
<evidence type="ECO:0000256" key="1">
    <source>
        <dbReference type="ARBA" id="ARBA00004496"/>
    </source>
</evidence>
<dbReference type="CDD" id="cd07961">
    <property type="entry name" value="Anticodon_Ia_Ile_ABEc"/>
    <property type="match status" value="1"/>
</dbReference>
<feature type="region of interest" description="Disordered" evidence="12">
    <location>
        <begin position="1151"/>
        <end position="1218"/>
    </location>
</feature>
<dbReference type="PRINTS" id="PR00984">
    <property type="entry name" value="TRNASYNTHILE"/>
</dbReference>
<dbReference type="Pfam" id="PF00133">
    <property type="entry name" value="tRNA-synt_1"/>
    <property type="match status" value="1"/>
</dbReference>
<feature type="compositionally biased region" description="Basic and acidic residues" evidence="12">
    <location>
        <begin position="2073"/>
        <end position="2083"/>
    </location>
</feature>
<reference evidence="16" key="2">
    <citation type="journal article" date="2014" name="PLoS Genet.">
        <title>Signature gene expression reveals novel clues to the molecular mechanisms of dimorphic transition in Penicillium marneffei.</title>
        <authorList>
            <person name="Yang E."/>
            <person name="Wang G."/>
            <person name="Cai J."/>
            <person name="Woo P.C."/>
            <person name="Lau S.K."/>
            <person name="Yuen K.-Y."/>
            <person name="Chow W.-N."/>
            <person name="Lin X."/>
        </authorList>
    </citation>
    <scope>NUCLEOTIDE SEQUENCE</scope>
    <source>
        <strain evidence="16">PM1</strain>
    </source>
</reference>
<dbReference type="GO" id="GO:0000049">
    <property type="term" value="F:tRNA binding"/>
    <property type="evidence" value="ECO:0007669"/>
    <property type="project" value="InterPro"/>
</dbReference>
<dbReference type="GO" id="GO:0004822">
    <property type="term" value="F:isoleucine-tRNA ligase activity"/>
    <property type="evidence" value="ECO:0007669"/>
    <property type="project" value="UniProtKB-EC"/>
</dbReference>
<evidence type="ECO:0000259" key="13">
    <source>
        <dbReference type="Pfam" id="PF00133"/>
    </source>
</evidence>
<accession>A0A093XFU0</accession>
<evidence type="ECO:0000256" key="2">
    <source>
        <dbReference type="ARBA" id="ARBA00005594"/>
    </source>
</evidence>
<dbReference type="HOGENOM" id="CLU_001121_0_0_1"/>
<evidence type="ECO:0000256" key="4">
    <source>
        <dbReference type="ARBA" id="ARBA00022490"/>
    </source>
</evidence>
<dbReference type="GO" id="GO:0005737">
    <property type="term" value="C:cytoplasm"/>
    <property type="evidence" value="ECO:0007669"/>
    <property type="project" value="UniProtKB-SubCell"/>
</dbReference>
<dbReference type="InterPro" id="IPR023586">
    <property type="entry name" value="Ile-tRNA-ligase_type2"/>
</dbReference>
<name>A0A093XFU0_TALMA</name>
<dbReference type="SUPFAM" id="SSF50677">
    <property type="entry name" value="ValRS/IleRS/LeuRS editing domain"/>
    <property type="match status" value="1"/>
</dbReference>
<comment type="similarity">
    <text evidence="2">Belongs to the class-I aminoacyl-tRNA synthetase family.</text>
</comment>
<dbReference type="FunFam" id="3.40.50.620:FF:000050">
    <property type="entry name" value="Isoleucyl-tRNA synthetase,cytoplasmic"/>
    <property type="match status" value="1"/>
</dbReference>
<dbReference type="EC" id="6.1.1.5" evidence="3"/>
<feature type="domain" description="Methionyl/Valyl/Leucyl/Isoleucyl-tRNA synthetase anticodon-binding" evidence="14">
    <location>
        <begin position="647"/>
        <end position="802"/>
    </location>
</feature>
<comment type="subcellular location">
    <subcellularLocation>
        <location evidence="1">Cytoplasm</location>
    </subcellularLocation>
</comment>
<dbReference type="GO" id="GO:0006428">
    <property type="term" value="P:isoleucyl-tRNA aminoacylation"/>
    <property type="evidence" value="ECO:0007669"/>
    <property type="project" value="InterPro"/>
</dbReference>